<dbReference type="OMA" id="RPFTTHG"/>
<sequence>MFQIGEEDFSFGDDEDFWSEALEVEAATTASNSGKSVASSVTHGGSLAAENHNQQNQTRSSATEKALLPRSKGLSTQTPGQHLAGLRNAPNGLGAATTLQVSSKGLPTTPGNQAKRKFSFKQKSPRGNPTAPSVDAAVGANKRAKYDEQRPTPFNNTHKISNDKSGPLQDLSKIVQKQPSVTTGNLQPPANQISGAPKLRQPLINSSSSTVRKDQQSDNQGINQQFLQQRTNKTLLDKTRESQTQNGPVTGRDPTLHARANQNFRLPGQQPDIATSKPATEHPFEFGDNFDEEMDLSEDYFNWDPVIEPLSTTSAVLSEPKSAFIASNHSKPCQEKRASHSVQNICHISKPISMPSPPLGSTPGYSNPSLTMQSGTSNTQVNSNQLRPISTQGGSLRSVVPPNNSSSGAPQSAQLNNSLSSTRFNSPLATQNPRPNFPQTRTQQLQGNPPRMNFQPRTPSPSFPAPRPATQYPLRTNTPMRAGTPGYTSPSPRFQGRGVTQGVTSAPQTPNIRTPNTNISTPRQFATPAQCFQNSCTNRGSTTQGDRPFTTHGAKPQSRGTPTPQTPLLTSRVAQLFQTPTTSSSGPTRTRVRKFPGPAGVLPKLAQGQKLNDIKLPSPENDPDKPSTSSNKQGELDSSQDVGETDFSHGAWQTMKTDLGLDEGDPRSMLARNNIALVLRKASLKQLTKNKVPHLCVMIKAVAFDADASVVLRDPSGEMQGTVHRRVVEEHQSELKPGSVLVLRQVGVLSPSLRNHYLNITPSNLIQIYPSEAMGLSQSSQRTPKSRSRHPSTSKEGLSAETEQNTPKRSETSETKSRRHSGGVKNGTLVEASPDDTFCKLRRFSSGSRLVEEGKHAEVNHRASSSSDLRLDEETTLSNGNHSISSRLEAESTHFSVSHGINEPKSPFAKSCTVAAADTRSTTVRECNSMSSFSNVQKSEDFTELLADIGDDFFEDF</sequence>
<name>A0A913YYR8_PATMI</name>
<dbReference type="GeneID" id="119719474"/>
<feature type="compositionally biased region" description="Polar residues" evidence="1">
    <location>
        <begin position="51"/>
        <end position="63"/>
    </location>
</feature>
<feature type="region of interest" description="Disordered" evidence="1">
    <location>
        <begin position="776"/>
        <end position="831"/>
    </location>
</feature>
<dbReference type="AlphaFoldDB" id="A0A913YYR8"/>
<feature type="compositionally biased region" description="Polar residues" evidence="1">
    <location>
        <begin position="363"/>
        <end position="447"/>
    </location>
</feature>
<feature type="compositionally biased region" description="Basic and acidic residues" evidence="1">
    <location>
        <begin position="806"/>
        <end position="816"/>
    </location>
</feature>
<feature type="compositionally biased region" description="Polar residues" evidence="1">
    <location>
        <begin position="536"/>
        <end position="545"/>
    </location>
</feature>
<evidence type="ECO:0000259" key="2">
    <source>
        <dbReference type="Pfam" id="PF15072"/>
    </source>
</evidence>
<feature type="region of interest" description="Disordered" evidence="1">
    <location>
        <begin position="28"/>
        <end position="167"/>
    </location>
</feature>
<dbReference type="OrthoDB" id="21443at2759"/>
<evidence type="ECO:0000313" key="3">
    <source>
        <dbReference type="EnsemblMetazoa" id="XP_038044874.1"/>
    </source>
</evidence>
<dbReference type="InterPro" id="IPR028045">
    <property type="entry name" value="HROB"/>
</dbReference>
<dbReference type="RefSeq" id="XP_038044874.1">
    <property type="nucleotide sequence ID" value="XM_038188946.1"/>
</dbReference>
<feature type="domain" description="Homologous recombination OB-fold protein OB-fold" evidence="2">
    <location>
        <begin position="690"/>
        <end position="772"/>
    </location>
</feature>
<feature type="compositionally biased region" description="Polar residues" evidence="1">
    <location>
        <begin position="97"/>
        <end position="112"/>
    </location>
</feature>
<feature type="region of interest" description="Disordered" evidence="1">
    <location>
        <begin position="349"/>
        <end position="517"/>
    </location>
</feature>
<dbReference type="PANTHER" id="PTHR14523:SF1">
    <property type="entry name" value="HOMOLOGOUS RECOMBINATION OB-FOLD PROTEIN"/>
    <property type="match status" value="1"/>
</dbReference>
<proteinExistence type="predicted"/>
<feature type="compositionally biased region" description="Polar residues" evidence="1">
    <location>
        <begin position="180"/>
        <end position="194"/>
    </location>
</feature>
<accession>A0A913YYR8</accession>
<feature type="compositionally biased region" description="Low complexity" evidence="1">
    <location>
        <begin position="579"/>
        <end position="589"/>
    </location>
</feature>
<feature type="compositionally biased region" description="Polar residues" evidence="1">
    <location>
        <begin position="626"/>
        <end position="642"/>
    </location>
</feature>
<reference evidence="3" key="1">
    <citation type="submission" date="2022-11" db="UniProtKB">
        <authorList>
            <consortium name="EnsemblMetazoa"/>
        </authorList>
    </citation>
    <scope>IDENTIFICATION</scope>
</reference>
<keyword evidence="4" id="KW-1185">Reference proteome</keyword>
<feature type="compositionally biased region" description="Basic residues" evidence="1">
    <location>
        <begin position="114"/>
        <end position="124"/>
    </location>
</feature>
<feature type="region of interest" description="Disordered" evidence="1">
    <location>
        <begin position="180"/>
        <end position="200"/>
    </location>
</feature>
<evidence type="ECO:0000256" key="1">
    <source>
        <dbReference type="SAM" id="MobiDB-lite"/>
    </source>
</evidence>
<feature type="compositionally biased region" description="Pro residues" evidence="1">
    <location>
        <begin position="458"/>
        <end position="467"/>
    </location>
</feature>
<dbReference type="PANTHER" id="PTHR14523">
    <property type="entry name" value="UNCHARACTERIZED PROTEIN C17ORF53 HOMOLOG"/>
    <property type="match status" value="1"/>
</dbReference>
<dbReference type="InterPro" id="IPR058570">
    <property type="entry name" value="HROB_OB"/>
</dbReference>
<feature type="region of interest" description="Disordered" evidence="1">
    <location>
        <begin position="855"/>
        <end position="881"/>
    </location>
</feature>
<dbReference type="GO" id="GO:0000725">
    <property type="term" value="P:recombinational repair"/>
    <property type="evidence" value="ECO:0007669"/>
    <property type="project" value="InterPro"/>
</dbReference>
<feature type="region of interest" description="Disordered" evidence="1">
    <location>
        <begin position="536"/>
        <end position="651"/>
    </location>
</feature>
<dbReference type="Proteomes" id="UP000887568">
    <property type="component" value="Unplaced"/>
</dbReference>
<protein>
    <recommendedName>
        <fullName evidence="2">Homologous recombination OB-fold protein OB-fold domain-containing protein</fullName>
    </recommendedName>
</protein>
<feature type="compositionally biased region" description="Polar residues" evidence="1">
    <location>
        <begin position="501"/>
        <end position="517"/>
    </location>
</feature>
<feature type="compositionally biased region" description="Polar residues" evidence="1">
    <location>
        <begin position="28"/>
        <end position="43"/>
    </location>
</feature>
<feature type="region of interest" description="Disordered" evidence="1">
    <location>
        <begin position="205"/>
        <end position="224"/>
    </location>
</feature>
<dbReference type="EnsemblMetazoa" id="XM_038188946.1">
    <property type="protein sequence ID" value="XP_038044874.1"/>
    <property type="gene ID" value="LOC119719474"/>
</dbReference>
<evidence type="ECO:0000313" key="4">
    <source>
        <dbReference type="Proteomes" id="UP000887568"/>
    </source>
</evidence>
<dbReference type="Pfam" id="PF15072">
    <property type="entry name" value="HROB"/>
    <property type="match status" value="1"/>
</dbReference>
<feature type="compositionally biased region" description="Polar residues" evidence="1">
    <location>
        <begin position="558"/>
        <end position="578"/>
    </location>
</feature>
<organism evidence="3 4">
    <name type="scientific">Patiria miniata</name>
    <name type="common">Bat star</name>
    <name type="synonym">Asterina miniata</name>
    <dbReference type="NCBI Taxonomy" id="46514"/>
    <lineage>
        <taxon>Eukaryota</taxon>
        <taxon>Metazoa</taxon>
        <taxon>Echinodermata</taxon>
        <taxon>Eleutherozoa</taxon>
        <taxon>Asterozoa</taxon>
        <taxon>Asteroidea</taxon>
        <taxon>Valvatacea</taxon>
        <taxon>Valvatida</taxon>
        <taxon>Asterinidae</taxon>
        <taxon>Patiria</taxon>
    </lineage>
</organism>
<feature type="region of interest" description="Disordered" evidence="1">
    <location>
        <begin position="235"/>
        <end position="255"/>
    </location>
</feature>